<proteinExistence type="predicted"/>
<dbReference type="PANTHER" id="PTHR31170:SF18">
    <property type="entry name" value="(WILD MALAYSIAN BANANA) HYPOTHETICAL PROTEIN"/>
    <property type="match status" value="1"/>
</dbReference>
<dbReference type="EMBL" id="OZ075133">
    <property type="protein sequence ID" value="CAL4987697.1"/>
    <property type="molecule type" value="Genomic_DNA"/>
</dbReference>
<dbReference type="PANTHER" id="PTHR31170">
    <property type="entry name" value="BNAC04G53230D PROTEIN"/>
    <property type="match status" value="1"/>
</dbReference>
<dbReference type="InterPro" id="IPR004158">
    <property type="entry name" value="DUF247_pln"/>
</dbReference>
<dbReference type="Proteomes" id="UP001497457">
    <property type="component" value="Chromosome 23rd"/>
</dbReference>
<organism evidence="2 3">
    <name type="scientific">Urochloa decumbens</name>
    <dbReference type="NCBI Taxonomy" id="240449"/>
    <lineage>
        <taxon>Eukaryota</taxon>
        <taxon>Viridiplantae</taxon>
        <taxon>Streptophyta</taxon>
        <taxon>Embryophyta</taxon>
        <taxon>Tracheophyta</taxon>
        <taxon>Spermatophyta</taxon>
        <taxon>Magnoliopsida</taxon>
        <taxon>Liliopsida</taxon>
        <taxon>Poales</taxon>
        <taxon>Poaceae</taxon>
        <taxon>PACMAD clade</taxon>
        <taxon>Panicoideae</taxon>
        <taxon>Panicodae</taxon>
        <taxon>Paniceae</taxon>
        <taxon>Melinidinae</taxon>
        <taxon>Urochloa</taxon>
    </lineage>
</organism>
<reference evidence="3" key="1">
    <citation type="submission" date="2024-06" db="EMBL/GenBank/DDBJ databases">
        <authorList>
            <person name="Ryan C."/>
        </authorList>
    </citation>
    <scope>NUCLEOTIDE SEQUENCE [LARGE SCALE GENOMIC DNA]</scope>
</reference>
<feature type="transmembrane region" description="Helical" evidence="1">
    <location>
        <begin position="450"/>
        <end position="474"/>
    </location>
</feature>
<evidence type="ECO:0000313" key="2">
    <source>
        <dbReference type="EMBL" id="CAL4987697.1"/>
    </source>
</evidence>
<reference evidence="2 3" key="2">
    <citation type="submission" date="2024-10" db="EMBL/GenBank/DDBJ databases">
        <authorList>
            <person name="Ryan C."/>
        </authorList>
    </citation>
    <scope>NUCLEOTIDE SEQUENCE [LARGE SCALE GENOMIC DNA]</scope>
</reference>
<accession>A0ABC9AWL8</accession>
<sequence length="480" mass="54561">MDLMEEGSAMEAGENKAVSSSSVVAIKGEDAEKLIGETMTRVERSSSCRSWVVEMDRMLECTLLDREQQQWKQHSIYRVPEYIKNMTNRSAYRPWLVSLGPFHHGESDLLPMEEHKRRAVLHLVKRSGKPLEDFVAAVKEVADELLDAYNELDSKWRQCKDTFVEMMVTDGCFLLEILRMLFHFDQKDCDYAPNDPVFSERGLSSLYLGLRSDMVVMENQVPLLLLQRIASVATGQYVDAEAISRLVLFFVDSSSGSTEGGLHPLDILHRSFCGFQQHEHINILGEHEGSNERRIEWDITMPSAVDLSEAGIHFQRSKTDNTHDINFKNGVLSMPQIVVRDSTEKEFLNLMAFERLHGSAGSRAIAFMTFMDNIIDSERDVALLKSKGIITNLLSSDKEAAKLFNTLGKGALLPPYSHLYKVRRMVNAHCSKRRNKWRASFVKTYLSNPWVFMSLVAAVILLVATLMQTVYTVVPFYTKS</sequence>
<keyword evidence="1" id="KW-0812">Transmembrane</keyword>
<gene>
    <name evidence="2" type="ORF">URODEC1_LOCUS58945</name>
</gene>
<dbReference type="AlphaFoldDB" id="A0ABC9AWL8"/>
<evidence type="ECO:0000313" key="3">
    <source>
        <dbReference type="Proteomes" id="UP001497457"/>
    </source>
</evidence>
<name>A0ABC9AWL8_9POAL</name>
<keyword evidence="1" id="KW-1133">Transmembrane helix</keyword>
<evidence type="ECO:0000256" key="1">
    <source>
        <dbReference type="SAM" id="Phobius"/>
    </source>
</evidence>
<dbReference type="Pfam" id="PF03140">
    <property type="entry name" value="DUF247"/>
    <property type="match status" value="1"/>
</dbReference>
<keyword evidence="1" id="KW-0472">Membrane</keyword>
<keyword evidence="3" id="KW-1185">Reference proteome</keyword>
<protein>
    <submittedName>
        <fullName evidence="2">Uncharacterized protein</fullName>
    </submittedName>
</protein>